<proteinExistence type="predicted"/>
<reference evidence="2 3" key="1">
    <citation type="submission" date="2018-11" db="EMBL/GenBank/DDBJ databases">
        <title>Trebonia kvetii gen.nov., sp.nov., a novel acidophilic actinobacterium, and proposal of the new actinobacterial family Treboniaceae fam. nov.</title>
        <authorList>
            <person name="Rapoport D."/>
            <person name="Sagova-Mareckova M."/>
            <person name="Sedlacek I."/>
            <person name="Provaznik J."/>
            <person name="Kralova S."/>
            <person name="Pavlinic D."/>
            <person name="Benes V."/>
            <person name="Kopecky J."/>
        </authorList>
    </citation>
    <scope>NUCLEOTIDE SEQUENCE [LARGE SCALE GENOMIC DNA]</scope>
    <source>
        <strain evidence="2 3">15Tr583</strain>
    </source>
</reference>
<evidence type="ECO:0000313" key="2">
    <source>
        <dbReference type="EMBL" id="TVZ01210.1"/>
    </source>
</evidence>
<dbReference type="Pfam" id="PF05331">
    <property type="entry name" value="DUF742"/>
    <property type="match status" value="1"/>
</dbReference>
<dbReference type="PANTHER" id="PTHR36221:SF1">
    <property type="entry name" value="DUF742 DOMAIN-CONTAINING PROTEIN"/>
    <property type="match status" value="1"/>
</dbReference>
<dbReference type="PANTHER" id="PTHR36221">
    <property type="entry name" value="DUF742 DOMAIN-CONTAINING PROTEIN"/>
    <property type="match status" value="1"/>
</dbReference>
<evidence type="ECO:0000313" key="3">
    <source>
        <dbReference type="Proteomes" id="UP000460272"/>
    </source>
</evidence>
<organism evidence="2 3">
    <name type="scientific">Trebonia kvetii</name>
    <dbReference type="NCBI Taxonomy" id="2480626"/>
    <lineage>
        <taxon>Bacteria</taxon>
        <taxon>Bacillati</taxon>
        <taxon>Actinomycetota</taxon>
        <taxon>Actinomycetes</taxon>
        <taxon>Streptosporangiales</taxon>
        <taxon>Treboniaceae</taxon>
        <taxon>Trebonia</taxon>
    </lineage>
</organism>
<feature type="region of interest" description="Disordered" evidence="1">
    <location>
        <begin position="1"/>
        <end position="55"/>
    </location>
</feature>
<dbReference type="EMBL" id="RPFW01000007">
    <property type="protein sequence ID" value="TVZ01210.1"/>
    <property type="molecule type" value="Genomic_DNA"/>
</dbReference>
<dbReference type="AlphaFoldDB" id="A0A6P2BQG6"/>
<dbReference type="Proteomes" id="UP000460272">
    <property type="component" value="Unassembled WGS sequence"/>
</dbReference>
<sequence>MSGLGRGGDDRGSPAWQGPARTGPWDESPPQRQAYPPAQQQFPAEEDGGGSTRLVRPYTVTGGRTQPRYKLALEALVTATVYEPRDLSVLAPECQAILQFCLDWRSVAEISAVLRMPLGVARILVADMSADGLVRIHQRDDSEGRPDLNLLERVLSGLRKI</sequence>
<accession>A0A6P2BQG6</accession>
<gene>
    <name evidence="2" type="ORF">EAS64_33565</name>
</gene>
<name>A0A6P2BQG6_9ACTN</name>
<feature type="compositionally biased region" description="Low complexity" evidence="1">
    <location>
        <begin position="30"/>
        <end position="43"/>
    </location>
</feature>
<keyword evidence="3" id="KW-1185">Reference proteome</keyword>
<dbReference type="InterPro" id="IPR007995">
    <property type="entry name" value="DUF742"/>
</dbReference>
<evidence type="ECO:0000256" key="1">
    <source>
        <dbReference type="SAM" id="MobiDB-lite"/>
    </source>
</evidence>
<comment type="caution">
    <text evidence="2">The sequence shown here is derived from an EMBL/GenBank/DDBJ whole genome shotgun (WGS) entry which is preliminary data.</text>
</comment>
<dbReference type="OrthoDB" id="3296462at2"/>
<dbReference type="RefSeq" id="WP_145859589.1">
    <property type="nucleotide sequence ID" value="NZ_RPFW01000007.1"/>
</dbReference>
<protein>
    <submittedName>
        <fullName evidence="2">DUF742 domain-containing protein</fullName>
    </submittedName>
</protein>